<reference evidence="1" key="1">
    <citation type="submission" date="2014-11" db="EMBL/GenBank/DDBJ databases">
        <authorList>
            <person name="Amaro Gonzalez C."/>
        </authorList>
    </citation>
    <scope>NUCLEOTIDE SEQUENCE</scope>
</reference>
<organism evidence="1">
    <name type="scientific">Anguilla anguilla</name>
    <name type="common">European freshwater eel</name>
    <name type="synonym">Muraena anguilla</name>
    <dbReference type="NCBI Taxonomy" id="7936"/>
    <lineage>
        <taxon>Eukaryota</taxon>
        <taxon>Metazoa</taxon>
        <taxon>Chordata</taxon>
        <taxon>Craniata</taxon>
        <taxon>Vertebrata</taxon>
        <taxon>Euteleostomi</taxon>
        <taxon>Actinopterygii</taxon>
        <taxon>Neopterygii</taxon>
        <taxon>Teleostei</taxon>
        <taxon>Anguilliformes</taxon>
        <taxon>Anguillidae</taxon>
        <taxon>Anguilla</taxon>
    </lineage>
</organism>
<accession>A0A0E9V4T7</accession>
<dbReference type="AlphaFoldDB" id="A0A0E9V4T7"/>
<protein>
    <submittedName>
        <fullName evidence="1">Uncharacterized protein</fullName>
    </submittedName>
</protein>
<reference evidence="1" key="2">
    <citation type="journal article" date="2015" name="Fish Shellfish Immunol.">
        <title>Early steps in the European eel (Anguilla anguilla)-Vibrio vulnificus interaction in the gills: Role of the RtxA13 toxin.</title>
        <authorList>
            <person name="Callol A."/>
            <person name="Pajuelo D."/>
            <person name="Ebbesson L."/>
            <person name="Teles M."/>
            <person name="MacKenzie S."/>
            <person name="Amaro C."/>
        </authorList>
    </citation>
    <scope>NUCLEOTIDE SEQUENCE</scope>
</reference>
<name>A0A0E9V4T7_ANGAN</name>
<dbReference type="EMBL" id="GBXM01036344">
    <property type="protein sequence ID" value="JAH72233.1"/>
    <property type="molecule type" value="Transcribed_RNA"/>
</dbReference>
<proteinExistence type="predicted"/>
<evidence type="ECO:0000313" key="1">
    <source>
        <dbReference type="EMBL" id="JAH72233.1"/>
    </source>
</evidence>
<sequence length="30" mass="3372">MLSESCTTSKCIINPHIYHCSNKPTHLSLL</sequence>